<proteinExistence type="predicted"/>
<keyword evidence="1" id="KW-0472">Membrane</keyword>
<feature type="transmembrane region" description="Helical" evidence="1">
    <location>
        <begin position="65"/>
        <end position="89"/>
    </location>
</feature>
<dbReference type="InterPro" id="IPR035177">
    <property type="entry name" value="TssN"/>
</dbReference>
<feature type="transmembrane region" description="Helical" evidence="1">
    <location>
        <begin position="101"/>
        <end position="124"/>
    </location>
</feature>
<dbReference type="STRING" id="1379870.SD10_15315"/>
<reference evidence="2 3" key="1">
    <citation type="journal article" date="2014" name="Curr. Microbiol.">
        <title>Spirosoma radiotolerans sp. nov., a gamma-radiation-resistant bacterium isolated from gamma ray-irradiated soil.</title>
        <authorList>
            <person name="Lee J.J."/>
            <person name="Srinivasan S."/>
            <person name="Lim S."/>
            <person name="Joe M."/>
            <person name="Im S."/>
            <person name="Bae S.I."/>
            <person name="Park K.R."/>
            <person name="Han J.H."/>
            <person name="Park S.H."/>
            <person name="Joo B.M."/>
            <person name="Park S.J."/>
            <person name="Kim M.K."/>
        </authorList>
    </citation>
    <scope>NUCLEOTIDE SEQUENCE [LARGE SCALE GENOMIC DNA]</scope>
    <source>
        <strain evidence="2 3">DG5A</strain>
    </source>
</reference>
<feature type="transmembrane region" description="Helical" evidence="1">
    <location>
        <begin position="6"/>
        <end position="28"/>
    </location>
</feature>
<dbReference type="Proteomes" id="UP000033054">
    <property type="component" value="Chromosome"/>
</dbReference>
<evidence type="ECO:0000256" key="1">
    <source>
        <dbReference type="SAM" id="Phobius"/>
    </source>
</evidence>
<name>A0A0E3ZWY6_9BACT</name>
<dbReference type="AlphaFoldDB" id="A0A0E3ZWY6"/>
<evidence type="ECO:0000313" key="3">
    <source>
        <dbReference type="Proteomes" id="UP000033054"/>
    </source>
</evidence>
<accession>A0A0E3ZWY6</accession>
<gene>
    <name evidence="2" type="ORF">SD10_15315</name>
</gene>
<evidence type="ECO:0000313" key="2">
    <source>
        <dbReference type="EMBL" id="AKD56059.1"/>
    </source>
</evidence>
<dbReference type="RefSeq" id="WP_046574811.1">
    <property type="nucleotide sequence ID" value="NZ_CP010429.1"/>
</dbReference>
<dbReference type="Pfam" id="PF17555">
    <property type="entry name" value="TssN"/>
    <property type="match status" value="1"/>
</dbReference>
<dbReference type="PATRIC" id="fig|1379870.5.peg.3330"/>
<protein>
    <recommendedName>
        <fullName evidence="4">TssN family type VI secretion system protein</fullName>
    </recommendedName>
</protein>
<evidence type="ECO:0008006" key="4">
    <source>
        <dbReference type="Google" id="ProtNLM"/>
    </source>
</evidence>
<dbReference type="OrthoDB" id="1024052at2"/>
<keyword evidence="1" id="KW-0812">Transmembrane</keyword>
<dbReference type="HOGENOM" id="CLU_074762_1_0_10"/>
<feature type="transmembrane region" description="Helical" evidence="1">
    <location>
        <begin position="40"/>
        <end position="59"/>
    </location>
</feature>
<sequence>MDAISPFLVSYILVFLITAGLFIATIWLNRKLELMSNKRLILIILISGFILAIAGLFGLNGLQFIPIYYVVVQVFSLLCGILFLSRMIIDMGPAFATKPTFVLLMTVSVVGLGLVLFTPLFNYLSSLRYGLLQYDLWASSSLLPFLLPVLFAYTFHSLVNVPNEIYKLWYYPRHAEEVVMEGVDYYRLMLLEVQIYKDPNRKEPPIKVKARTTGDVTFGTWFQKFVDDYNHKFPNDPIQTFDDTAHEYGWLFYSLKPSLFRLRSYIDFEQTIAQNNLRENYLIVAKRVEEIS</sequence>
<organism evidence="2 3">
    <name type="scientific">Spirosoma radiotolerans</name>
    <dbReference type="NCBI Taxonomy" id="1379870"/>
    <lineage>
        <taxon>Bacteria</taxon>
        <taxon>Pseudomonadati</taxon>
        <taxon>Bacteroidota</taxon>
        <taxon>Cytophagia</taxon>
        <taxon>Cytophagales</taxon>
        <taxon>Cytophagaceae</taxon>
        <taxon>Spirosoma</taxon>
    </lineage>
</organism>
<keyword evidence="1" id="KW-1133">Transmembrane helix</keyword>
<dbReference type="KEGG" id="srd:SD10_15315"/>
<feature type="transmembrane region" description="Helical" evidence="1">
    <location>
        <begin position="136"/>
        <end position="159"/>
    </location>
</feature>
<dbReference type="EMBL" id="CP010429">
    <property type="protein sequence ID" value="AKD56059.1"/>
    <property type="molecule type" value="Genomic_DNA"/>
</dbReference>
<keyword evidence="3" id="KW-1185">Reference proteome</keyword>